<evidence type="ECO:0000313" key="1">
    <source>
        <dbReference type="EMBL" id="MDQ0454409.1"/>
    </source>
</evidence>
<dbReference type="InterPro" id="IPR021232">
    <property type="entry name" value="DUF2735"/>
</dbReference>
<dbReference type="EMBL" id="JAUSWH010000002">
    <property type="protein sequence ID" value="MDQ0454409.1"/>
    <property type="molecule type" value="Genomic_DNA"/>
</dbReference>
<gene>
    <name evidence="1" type="ORF">QO005_000736</name>
</gene>
<comment type="caution">
    <text evidence="1">The sequence shown here is derived from an EMBL/GenBank/DDBJ whole genome shotgun (WGS) entry which is preliminary data.</text>
</comment>
<dbReference type="Pfam" id="PF10931">
    <property type="entry name" value="DUF2735"/>
    <property type="match status" value="1"/>
</dbReference>
<proteinExistence type="predicted"/>
<accession>A0ABU0I848</accession>
<sequence>MTTSLSGETAKIYQFPLHRIDRNRRGLVETKPQPVIYESGSGSWYHEEAIREADESRKQ</sequence>
<protein>
    <recommendedName>
        <fullName evidence="3">DUF2735 domain-containing protein</fullName>
    </recommendedName>
</protein>
<name>A0ABU0I848_9HYPH</name>
<evidence type="ECO:0000313" key="2">
    <source>
        <dbReference type="Proteomes" id="UP001235269"/>
    </source>
</evidence>
<organism evidence="1 2">
    <name type="scientific">Rhizobium paknamense</name>
    <dbReference type="NCBI Taxonomy" id="1206817"/>
    <lineage>
        <taxon>Bacteria</taxon>
        <taxon>Pseudomonadati</taxon>
        <taxon>Pseudomonadota</taxon>
        <taxon>Alphaproteobacteria</taxon>
        <taxon>Hyphomicrobiales</taxon>
        <taxon>Rhizobiaceae</taxon>
        <taxon>Rhizobium/Agrobacterium group</taxon>
        <taxon>Rhizobium</taxon>
    </lineage>
</organism>
<reference evidence="1 2" key="1">
    <citation type="submission" date="2023-07" db="EMBL/GenBank/DDBJ databases">
        <title>Genomic Encyclopedia of Type Strains, Phase IV (KMG-IV): sequencing the most valuable type-strain genomes for metagenomic binning, comparative biology and taxonomic classification.</title>
        <authorList>
            <person name="Goeker M."/>
        </authorList>
    </citation>
    <scope>NUCLEOTIDE SEQUENCE [LARGE SCALE GENOMIC DNA]</scope>
    <source>
        <strain evidence="1 2">DSM 100301</strain>
    </source>
</reference>
<dbReference type="RefSeq" id="WP_307156629.1">
    <property type="nucleotide sequence ID" value="NZ_JAUSWH010000002.1"/>
</dbReference>
<keyword evidence="2" id="KW-1185">Reference proteome</keyword>
<dbReference type="Proteomes" id="UP001235269">
    <property type="component" value="Unassembled WGS sequence"/>
</dbReference>
<evidence type="ECO:0008006" key="3">
    <source>
        <dbReference type="Google" id="ProtNLM"/>
    </source>
</evidence>